<keyword evidence="1" id="KW-1133">Transmembrane helix</keyword>
<protein>
    <recommendedName>
        <fullName evidence="4">Glycosyltransferase RgtA/B/C/D-like domain-containing protein</fullName>
    </recommendedName>
</protein>
<feature type="transmembrane region" description="Helical" evidence="1">
    <location>
        <begin position="151"/>
        <end position="168"/>
    </location>
</feature>
<dbReference type="RefSeq" id="WP_218250940.1">
    <property type="nucleotide sequence ID" value="NZ_JABXWD010000018.1"/>
</dbReference>
<feature type="transmembrane region" description="Helical" evidence="1">
    <location>
        <begin position="198"/>
        <end position="220"/>
    </location>
</feature>
<feature type="transmembrane region" description="Helical" evidence="1">
    <location>
        <begin position="275"/>
        <end position="292"/>
    </location>
</feature>
<organism evidence="2 3">
    <name type="scientific">Candidatus Magnetobacterium casense</name>
    <dbReference type="NCBI Taxonomy" id="1455061"/>
    <lineage>
        <taxon>Bacteria</taxon>
        <taxon>Pseudomonadati</taxon>
        <taxon>Nitrospirota</taxon>
        <taxon>Thermodesulfovibrionia</taxon>
        <taxon>Thermodesulfovibrionales</taxon>
        <taxon>Candidatus Magnetobacteriaceae</taxon>
        <taxon>Candidatus Magnetobacterium</taxon>
    </lineage>
</organism>
<feature type="transmembrane region" description="Helical" evidence="1">
    <location>
        <begin position="399"/>
        <end position="416"/>
    </location>
</feature>
<proteinExistence type="predicted"/>
<gene>
    <name evidence="2" type="ORF">HWQ67_01865</name>
</gene>
<dbReference type="EMBL" id="JABXWD010000018">
    <property type="protein sequence ID" value="MBV6340322.1"/>
    <property type="molecule type" value="Genomic_DNA"/>
</dbReference>
<feature type="transmembrane region" description="Helical" evidence="1">
    <location>
        <begin position="232"/>
        <end position="254"/>
    </location>
</feature>
<keyword evidence="3" id="KW-1185">Reference proteome</keyword>
<evidence type="ECO:0000256" key="1">
    <source>
        <dbReference type="SAM" id="Phobius"/>
    </source>
</evidence>
<name>A0ABS6RUM1_9BACT</name>
<feature type="transmembrane region" description="Helical" evidence="1">
    <location>
        <begin position="376"/>
        <end position="393"/>
    </location>
</feature>
<evidence type="ECO:0008006" key="4">
    <source>
        <dbReference type="Google" id="ProtNLM"/>
    </source>
</evidence>
<accession>A0ABS6RUM1</accession>
<reference evidence="2 3" key="1">
    <citation type="journal article" date="2020" name="J Geophys Res Biogeosci">
        <title>Magnetotaxis as an Adaptation to Enable Bacterial Shuttling of Microbial Sulfur and Sulfur Cycling Across Aquatic Oxic#Anoxic Interfaces.</title>
        <authorList>
            <person name="Li J."/>
            <person name="Liu P."/>
            <person name="Wang J."/>
            <person name="Roberts A.P."/>
            <person name="Pan Y."/>
        </authorList>
    </citation>
    <scope>NUCLEOTIDE SEQUENCE [LARGE SCALE GENOMIC DNA]</scope>
    <source>
        <strain evidence="2 3">MYR-1_YQ</strain>
    </source>
</reference>
<feature type="transmembrane region" description="Helical" evidence="1">
    <location>
        <begin position="428"/>
        <end position="450"/>
    </location>
</feature>
<comment type="caution">
    <text evidence="2">The sequence shown here is derived from an EMBL/GenBank/DDBJ whole genome shotgun (WGS) entry which is preliminary data.</text>
</comment>
<feature type="transmembrane region" description="Helical" evidence="1">
    <location>
        <begin position="90"/>
        <end position="113"/>
    </location>
</feature>
<feature type="transmembrane region" description="Helical" evidence="1">
    <location>
        <begin position="51"/>
        <end position="70"/>
    </location>
</feature>
<dbReference type="Proteomes" id="UP001196980">
    <property type="component" value="Unassembled WGS sequence"/>
</dbReference>
<feature type="transmembrane region" description="Helical" evidence="1">
    <location>
        <begin position="298"/>
        <end position="317"/>
    </location>
</feature>
<feature type="transmembrane region" description="Helical" evidence="1">
    <location>
        <begin position="456"/>
        <end position="473"/>
    </location>
</feature>
<sequence length="525" mass="60507">MLILGTVLLVSLPLITIHSDYLNVADCDLVYLEYGYLFYGHGPINPAATSHPGYILIWLLAVLIKLLYYLNLIPIGDYQNLSNVMPFKQIFVPLIYYARFTSIFLSLIFYYTYFAFLKVHKTDKNITYIASVMLASTSGLHYQSLVIRPELLATYFSMICFFLMVLFVNQDKVMYKHTSMLIGIGFFAYFAMLTKIQVVLLFAFFPFIALIFGKTCTISLNADVILKEKYKGIVPILIITLALILLATGTVFFYKFLADFGIAGIIKAKIHFYQVAFYGYIFLAILLYNYLYCENSKYSLFVYVFILTGITISYLVVKYGCRPYLYGYFYFTILNFMDVLTTYSSFKPNETMLFLIGMTKKLFFDIIYLRKGYSYPLNLVYLFTIILALYILAKKQTNQFIRILSLIVFAMSVDILNSFRNGGINPQYIIFSQWIIVYAFFIGSSVTLSITRFKKIFIATVFILATLVFTLNVNQNYSLSRSMVAKASSGQNNLKFLCGLITESWFPITADRFQKEYCGRTETKK</sequence>
<evidence type="ECO:0000313" key="3">
    <source>
        <dbReference type="Proteomes" id="UP001196980"/>
    </source>
</evidence>
<keyword evidence="1" id="KW-0472">Membrane</keyword>
<feature type="transmembrane region" description="Helical" evidence="1">
    <location>
        <begin position="324"/>
        <end position="346"/>
    </location>
</feature>
<keyword evidence="1" id="KW-0812">Transmembrane</keyword>
<evidence type="ECO:0000313" key="2">
    <source>
        <dbReference type="EMBL" id="MBV6340322.1"/>
    </source>
</evidence>